<sequence>MARRGAKGEPHARNEITVTVECILEEAKVRGEKEFTISRNQNASKLVAYARSHFGLYYDRGSIPGSIKGRDWRLLRIGGKLDGEYVQKRLPSVTAAGIEDGARLRLVYIHDDSDTRSQTPQMSPGCGDLEAASSELTGSAKGEEGGEGHHHSHHHHRHHKGQKRHRQHDSRPQSSSPSEPSEKGTAPAVTRNGVENVVEDVLEEEGDAEGPGKMTEEAKEEQPVESSASSPSKPRPKRARVSMAPETPIRRSARVRGIEPDFNSDPPAAGSPRSPSRTTEVETSVVAEDGKRDDLGVAPTGPDASHAPSAAATPESSSAPVDELPQGVEEVSRAVDKEEGKKVGEDGEDAGGKQSSSSASTGVHSSMAPRSAKGRRGSSSRTAPSAKPAKSQRVLADSSEHMRTDEGNEADPSGGPSQPSESRGSLEGVRVSSSLPVASGGKYPPASSGRVVPNSLADDRPPEPDWLLGTPHVRLRRKAEEQMHNNQFAKAVETFRESLEAARGVQGMRWEMLYDCRYQMIICLLEMERHEDCVREAQTNLDLCLGHINPDSNDSSGSDSLDDQRRLLEARSMLGDLLLLSGRVHEAKEVLGAAVRTDVPCTNTKLSYIVSLCGGLDETQPVETCSLAFIQLQGLVSSPDRRFDSVVDRAKAGCMEEFQAALRTFLLNLDQDVPLPRVQRALFVALGSQTGARGWRAAAKLICQSLLEYEVNQQRVSEHCRPQLEAVRLRLDSSLQPLKSFQEFKDLVESILDKPSALQQACPGMHAMCTKLCKAKLKELCRIAEAQFNSNGVAQCPLNGLHLLIGSQPLRNVFPNSVSYPQQFRIQTLHGAPKSTATLFLFTMAPSPSGNSGESLLHVYINCREKYAQRAQSTKEISIHASNPLCYLLTIARRHFRLSGAKADCQYREDSWRLNWLEGPRKGMDVPDLRGGIGRCGVKDGDRLILRSVQEDDPPIALPPPVSRRSIEPNAKRLRVQAMEAHRRGSTVLPETQRSRASGGVAIDDNCKGRQAGYGGGMEAGGMPERWAGYKESEEASSGRQSTDLSGPALNGIPANGLDKGRDTLAKLLTEMGWMAGQGPRPTDSSIPSGIPREVFGGLRKVEDAYRVLGDMLLLTDNTTEAIGVFDHLIGLEGPSLVRSRLCSIVAHSGGLICSSEMGGRTTDLVAHICCQHGARFANIIEAAGTGEFDNFKALVDSLLASTGEPRLLPVILKPLYNALGNVGCRRSWQAAAKFALRAVCLVCLHYARDGGFVSALRRSTDGRHSAALGSVIEWFNVKWIRQCQDS</sequence>
<evidence type="ECO:0000313" key="2">
    <source>
        <dbReference type="EMBL" id="KAF4683709.1"/>
    </source>
</evidence>
<dbReference type="Gene3D" id="1.25.40.10">
    <property type="entry name" value="Tetratricopeptide repeat domain"/>
    <property type="match status" value="1"/>
</dbReference>
<dbReference type="EMBL" id="JABANP010000350">
    <property type="protein sequence ID" value="KAF4683709.1"/>
    <property type="molecule type" value="Genomic_DNA"/>
</dbReference>
<feature type="compositionally biased region" description="Basic and acidic residues" evidence="1">
    <location>
        <begin position="330"/>
        <end position="345"/>
    </location>
</feature>
<protein>
    <submittedName>
        <fullName evidence="2">Uncharacterized protein</fullName>
    </submittedName>
</protein>
<feature type="region of interest" description="Disordered" evidence="1">
    <location>
        <begin position="113"/>
        <end position="468"/>
    </location>
</feature>
<feature type="region of interest" description="Disordered" evidence="1">
    <location>
        <begin position="982"/>
        <end position="1004"/>
    </location>
</feature>
<feature type="compositionally biased region" description="Low complexity" evidence="1">
    <location>
        <begin position="302"/>
        <end position="320"/>
    </location>
</feature>
<name>A0A7J6NIM2_PEROL</name>
<dbReference type="Proteomes" id="UP000541610">
    <property type="component" value="Unassembled WGS sequence"/>
</dbReference>
<evidence type="ECO:0000313" key="3">
    <source>
        <dbReference type="Proteomes" id="UP000541610"/>
    </source>
</evidence>
<feature type="compositionally biased region" description="Acidic residues" evidence="1">
    <location>
        <begin position="197"/>
        <end position="208"/>
    </location>
</feature>
<reference evidence="2 3" key="1">
    <citation type="submission" date="2020-04" db="EMBL/GenBank/DDBJ databases">
        <title>Perkinsus olseni comparative genomics.</title>
        <authorList>
            <person name="Bogema D.R."/>
        </authorList>
    </citation>
    <scope>NUCLEOTIDE SEQUENCE [LARGE SCALE GENOMIC DNA]</scope>
    <source>
        <strain evidence="2">00978-12</strain>
    </source>
</reference>
<dbReference type="InterPro" id="IPR011990">
    <property type="entry name" value="TPR-like_helical_dom_sf"/>
</dbReference>
<proteinExistence type="predicted"/>
<comment type="caution">
    <text evidence="2">The sequence shown here is derived from an EMBL/GenBank/DDBJ whole genome shotgun (WGS) entry which is preliminary data.</text>
</comment>
<feature type="compositionally biased region" description="Basic residues" evidence="1">
    <location>
        <begin position="150"/>
        <end position="168"/>
    </location>
</feature>
<feature type="compositionally biased region" description="Polar residues" evidence="1">
    <location>
        <begin position="1036"/>
        <end position="1045"/>
    </location>
</feature>
<feature type="compositionally biased region" description="Low complexity" evidence="1">
    <location>
        <begin position="264"/>
        <end position="277"/>
    </location>
</feature>
<evidence type="ECO:0000256" key="1">
    <source>
        <dbReference type="SAM" id="MobiDB-lite"/>
    </source>
</evidence>
<feature type="region of interest" description="Disordered" evidence="1">
    <location>
        <begin position="1030"/>
        <end position="1057"/>
    </location>
</feature>
<feature type="compositionally biased region" description="Low complexity" evidence="1">
    <location>
        <begin position="352"/>
        <end position="366"/>
    </location>
</feature>
<gene>
    <name evidence="2" type="ORF">FOZ60_008751</name>
</gene>
<organism evidence="2 3">
    <name type="scientific">Perkinsus olseni</name>
    <name type="common">Perkinsus atlanticus</name>
    <dbReference type="NCBI Taxonomy" id="32597"/>
    <lineage>
        <taxon>Eukaryota</taxon>
        <taxon>Sar</taxon>
        <taxon>Alveolata</taxon>
        <taxon>Perkinsozoa</taxon>
        <taxon>Perkinsea</taxon>
        <taxon>Perkinsida</taxon>
        <taxon>Perkinsidae</taxon>
        <taxon>Perkinsus</taxon>
    </lineage>
</organism>
<dbReference type="SUPFAM" id="SSF48452">
    <property type="entry name" value="TPR-like"/>
    <property type="match status" value="1"/>
</dbReference>
<accession>A0A7J6NIM2</accession>